<reference evidence="2 3" key="1">
    <citation type="journal article" date="2013" name="Genome Biol. Evol.">
        <title>Complete genomes of two dipteran-associated spiroplasmas provided insights into the origin, dynamics, and impacts of viral invasion in spiroplasma.</title>
        <authorList>
            <person name="Ku C."/>
            <person name="Lo W.S."/>
            <person name="Chen L.L."/>
            <person name="Kuo C.H."/>
        </authorList>
    </citation>
    <scope>NUCLEOTIDE SEQUENCE [LARGE SCALE GENOMIC DNA]</scope>
    <source>
        <strain evidence="2 3">DF-1</strain>
    </source>
</reference>
<feature type="transmembrane region" description="Helical" evidence="1">
    <location>
        <begin position="121"/>
        <end position="141"/>
    </location>
</feature>
<dbReference type="OrthoDB" id="388550at2"/>
<keyword evidence="1" id="KW-0812">Transmembrane</keyword>
<keyword evidence="1" id="KW-0472">Membrane</keyword>
<gene>
    <name evidence="2" type="ORF">SCHRY_v1c04950</name>
</gene>
<evidence type="ECO:0000313" key="2">
    <source>
        <dbReference type="EMBL" id="AGM25073.1"/>
    </source>
</evidence>
<evidence type="ECO:0000256" key="1">
    <source>
        <dbReference type="SAM" id="Phobius"/>
    </source>
</evidence>
<organism evidence="2 3">
    <name type="scientific">Spiroplasma chrysopicola DF-1</name>
    <dbReference type="NCBI Taxonomy" id="1276227"/>
    <lineage>
        <taxon>Bacteria</taxon>
        <taxon>Bacillati</taxon>
        <taxon>Mycoplasmatota</taxon>
        <taxon>Mollicutes</taxon>
        <taxon>Entomoplasmatales</taxon>
        <taxon>Spiroplasmataceae</taxon>
        <taxon>Spiroplasma</taxon>
    </lineage>
</organism>
<dbReference type="HOGENOM" id="CLU_1057296_0_0_14"/>
<sequence>MIIFSWILAIFLSILWILSLWIFPQFYLKTTKFLYLRIGLAVWLLIVEINQFWEMLHGDGWKHFVNYFTLYSCTIVAWVALTMVIYPNRIFLDCFFPLGVMGPSLTLIFPSRQPTILEWDFYVFYFGHTITLFAFLYFYLFGVTNYHFSRQSIQYSFITGVIIILAVELFNQYFDTNYIVGDIAWAIGLKNLTRPWQFIISLILGIPIISLGLLITYLFKPIYQYQTKEKMHLTWWEVLVKQIKKRITIKRQIRRKKSGD</sequence>
<keyword evidence="3" id="KW-1185">Reference proteome</keyword>
<dbReference type="Pfam" id="PF14808">
    <property type="entry name" value="TMEM164"/>
    <property type="match status" value="1"/>
</dbReference>
<proteinExistence type="predicted"/>
<feature type="transmembrane region" description="Helical" evidence="1">
    <location>
        <begin position="6"/>
        <end position="27"/>
    </location>
</feature>
<dbReference type="PATRIC" id="fig|1276227.3.peg.495"/>
<feature type="transmembrane region" description="Helical" evidence="1">
    <location>
        <begin position="65"/>
        <end position="85"/>
    </location>
</feature>
<accession>R4U3J4</accession>
<dbReference type="KEGG" id="scr:SCHRY_v1c04950"/>
<name>R4U3J4_9MOLU</name>
<evidence type="ECO:0000313" key="3">
    <source>
        <dbReference type="Proteomes" id="UP000013964"/>
    </source>
</evidence>
<dbReference type="AlphaFoldDB" id="R4U3J4"/>
<protein>
    <submittedName>
        <fullName evidence="2">Uncharacterized protein</fullName>
    </submittedName>
</protein>
<keyword evidence="1" id="KW-1133">Transmembrane helix</keyword>
<dbReference type="RefSeq" id="WP_016338898.1">
    <property type="nucleotide sequence ID" value="NC_021280.1"/>
</dbReference>
<feature type="transmembrane region" description="Helical" evidence="1">
    <location>
        <begin position="153"/>
        <end position="174"/>
    </location>
</feature>
<dbReference type="Proteomes" id="UP000013964">
    <property type="component" value="Chromosome"/>
</dbReference>
<feature type="transmembrane region" description="Helical" evidence="1">
    <location>
        <begin position="194"/>
        <end position="219"/>
    </location>
</feature>
<dbReference type="EMBL" id="CP005077">
    <property type="protein sequence ID" value="AGM25073.1"/>
    <property type="molecule type" value="Genomic_DNA"/>
</dbReference>
<feature type="transmembrane region" description="Helical" evidence="1">
    <location>
        <begin position="34"/>
        <end position="53"/>
    </location>
</feature>
<dbReference type="STRING" id="1276227.SCHRY_v1c04950"/>